<evidence type="ECO:0000313" key="2">
    <source>
        <dbReference type="EMBL" id="EGF80315.1"/>
    </source>
</evidence>
<feature type="compositionally biased region" description="Polar residues" evidence="1">
    <location>
        <begin position="224"/>
        <end position="247"/>
    </location>
</feature>
<reference evidence="2 3" key="1">
    <citation type="submission" date="2009-12" db="EMBL/GenBank/DDBJ databases">
        <title>The draft genome of Batrachochytrium dendrobatidis.</title>
        <authorList>
            <consortium name="US DOE Joint Genome Institute (JGI-PGF)"/>
            <person name="Kuo A."/>
            <person name="Salamov A."/>
            <person name="Schmutz J."/>
            <person name="Lucas S."/>
            <person name="Pitluck S."/>
            <person name="Rosenblum E."/>
            <person name="Stajich J."/>
            <person name="Eisen M."/>
            <person name="Grigoriev I.V."/>
        </authorList>
    </citation>
    <scope>NUCLEOTIDE SEQUENCE [LARGE SCALE GENOMIC DNA]</scope>
    <source>
        <strain evidence="3">JAM81 / FGSC 10211</strain>
    </source>
</reference>
<dbReference type="RefSeq" id="XP_006678921.1">
    <property type="nucleotide sequence ID" value="XM_006678858.1"/>
</dbReference>
<dbReference type="InParanoid" id="F4P3M1"/>
<name>F4P3M1_BATDJ</name>
<dbReference type="EMBL" id="GL882884">
    <property type="protein sequence ID" value="EGF80315.1"/>
    <property type="molecule type" value="Genomic_DNA"/>
</dbReference>
<feature type="region of interest" description="Disordered" evidence="1">
    <location>
        <begin position="293"/>
        <end position="313"/>
    </location>
</feature>
<dbReference type="Proteomes" id="UP000007241">
    <property type="component" value="Unassembled WGS sequence"/>
</dbReference>
<organism evidence="2 3">
    <name type="scientific">Batrachochytrium dendrobatidis (strain JAM81 / FGSC 10211)</name>
    <name type="common">Frog chytrid fungus</name>
    <dbReference type="NCBI Taxonomy" id="684364"/>
    <lineage>
        <taxon>Eukaryota</taxon>
        <taxon>Fungi</taxon>
        <taxon>Fungi incertae sedis</taxon>
        <taxon>Chytridiomycota</taxon>
        <taxon>Chytridiomycota incertae sedis</taxon>
        <taxon>Chytridiomycetes</taxon>
        <taxon>Rhizophydiales</taxon>
        <taxon>Rhizophydiales incertae sedis</taxon>
        <taxon>Batrachochytrium</taxon>
    </lineage>
</organism>
<gene>
    <name evidence="2" type="ORF">BATDEDRAFT_24777</name>
</gene>
<proteinExistence type="predicted"/>
<sequence>MGYTTEKRDLGTGCPYTLDQYGTAAMQFHTTMQQQQTAIQAQVQATATAIATNGVAIASANAVGGAAAAPVVDPSVYWAQWQNWNTNLASYGNVLWNAGCLSTYWDNDSNYYNAMIALQQNLALQNQAIWNNIAAANQQAAAHANALYLQTATQNALTTFNSAACQINTAFALIERDRAVAAKTRAVHPSSSTTVQKRLEPSTFNKRLDAKTAATLLKQQQQTGHKMSNSAASMMTKQSNGRTKASKTISVVKPLVKRLGPKPGPIENRLGKRLIDRLGDKPTAAGKTKAVLRSKKAGKVSNSTPKSKTRGRVANIGSSSYSAADMMDDDDYKFGQAAIY</sequence>
<keyword evidence="3" id="KW-1185">Reference proteome</keyword>
<accession>F4P3M1</accession>
<feature type="region of interest" description="Disordered" evidence="1">
    <location>
        <begin position="218"/>
        <end position="247"/>
    </location>
</feature>
<dbReference type="GeneID" id="18238591"/>
<protein>
    <submittedName>
        <fullName evidence="2">Uncharacterized protein</fullName>
    </submittedName>
</protein>
<evidence type="ECO:0000313" key="3">
    <source>
        <dbReference type="Proteomes" id="UP000007241"/>
    </source>
</evidence>
<evidence type="ECO:0000256" key="1">
    <source>
        <dbReference type="SAM" id="MobiDB-lite"/>
    </source>
</evidence>
<dbReference type="HOGENOM" id="CLU_816331_0_0_1"/>
<dbReference type="AlphaFoldDB" id="F4P3M1"/>
<dbReference type="OrthoDB" id="2182276at2759"/>